<keyword evidence="2" id="KW-1133">Transmembrane helix</keyword>
<feature type="compositionally biased region" description="Basic and acidic residues" evidence="1">
    <location>
        <begin position="10"/>
        <end position="45"/>
    </location>
</feature>
<dbReference type="Pfam" id="PF26336">
    <property type="entry name" value="MacP_activator"/>
    <property type="match status" value="1"/>
</dbReference>
<organism evidence="3 4">
    <name type="scientific">Enterococcus lemanii</name>
    <dbReference type="NCBI Taxonomy" id="1159752"/>
    <lineage>
        <taxon>Bacteria</taxon>
        <taxon>Bacillati</taxon>
        <taxon>Bacillota</taxon>
        <taxon>Bacilli</taxon>
        <taxon>Lactobacillales</taxon>
        <taxon>Enterococcaceae</taxon>
        <taxon>Enterococcus</taxon>
    </lineage>
</organism>
<protein>
    <submittedName>
        <fullName evidence="3">Cell wall synthase accessory phosphoprotein MacP</fullName>
    </submittedName>
</protein>
<evidence type="ECO:0000313" key="4">
    <source>
        <dbReference type="Proteomes" id="UP001595969"/>
    </source>
</evidence>
<dbReference type="Proteomes" id="UP001595969">
    <property type="component" value="Unassembled WGS sequence"/>
</dbReference>
<dbReference type="EMBL" id="JBHSGS010000055">
    <property type="protein sequence ID" value="MFC4720085.1"/>
    <property type="molecule type" value="Genomic_DNA"/>
</dbReference>
<dbReference type="RefSeq" id="WP_204654495.1">
    <property type="nucleotide sequence ID" value="NZ_JAFBFD010000029.1"/>
</dbReference>
<feature type="transmembrane region" description="Helical" evidence="2">
    <location>
        <begin position="73"/>
        <end position="93"/>
    </location>
</feature>
<gene>
    <name evidence="3" type="primary">macP</name>
    <name evidence="3" type="ORF">ACFO5I_10135</name>
</gene>
<evidence type="ECO:0000256" key="1">
    <source>
        <dbReference type="SAM" id="MobiDB-lite"/>
    </source>
</evidence>
<keyword evidence="2" id="KW-0812">Transmembrane</keyword>
<dbReference type="NCBIfam" id="NF038277">
    <property type="entry name" value="accessory_MacP"/>
    <property type="match status" value="1"/>
</dbReference>
<sequence length="94" mass="11502">MSQEPLITRSELRKRKEERQKEQTQIEKTAKKEYERKEKEIDNFYRKQTKKQPPLQKTRTEEKAKSQRISNTLTKWIVIVFCLLVAVLLMVFFW</sequence>
<proteinExistence type="predicted"/>
<name>A0ABV9MX08_9ENTE</name>
<comment type="caution">
    <text evidence="3">The sequence shown here is derived from an EMBL/GenBank/DDBJ whole genome shotgun (WGS) entry which is preliminary data.</text>
</comment>
<keyword evidence="2" id="KW-0472">Membrane</keyword>
<feature type="region of interest" description="Disordered" evidence="1">
    <location>
        <begin position="1"/>
        <end position="68"/>
    </location>
</feature>
<evidence type="ECO:0000256" key="2">
    <source>
        <dbReference type="SAM" id="Phobius"/>
    </source>
</evidence>
<reference evidence="4" key="1">
    <citation type="journal article" date="2019" name="Int. J. Syst. Evol. Microbiol.">
        <title>The Global Catalogue of Microorganisms (GCM) 10K type strain sequencing project: providing services to taxonomists for standard genome sequencing and annotation.</title>
        <authorList>
            <consortium name="The Broad Institute Genomics Platform"/>
            <consortium name="The Broad Institute Genome Sequencing Center for Infectious Disease"/>
            <person name="Wu L."/>
            <person name="Ma J."/>
        </authorList>
    </citation>
    <scope>NUCLEOTIDE SEQUENCE [LARGE SCALE GENOMIC DNA]</scope>
    <source>
        <strain evidence="4">CGMCC 1.19032</strain>
    </source>
</reference>
<dbReference type="InterPro" id="IPR047752">
    <property type="entry name" value="MacP"/>
</dbReference>
<accession>A0ABV9MX08</accession>
<evidence type="ECO:0000313" key="3">
    <source>
        <dbReference type="EMBL" id="MFC4720085.1"/>
    </source>
</evidence>
<keyword evidence="4" id="KW-1185">Reference proteome</keyword>